<keyword evidence="1" id="KW-0812">Transmembrane</keyword>
<evidence type="ECO:0000313" key="3">
    <source>
        <dbReference type="EMBL" id="KAF0983010.1"/>
    </source>
</evidence>
<keyword evidence="1" id="KW-0472">Membrane</keyword>
<feature type="transmembrane region" description="Helical" evidence="1">
    <location>
        <begin position="93"/>
        <end position="113"/>
    </location>
</feature>
<evidence type="ECO:0000256" key="1">
    <source>
        <dbReference type="SAM" id="Phobius"/>
    </source>
</evidence>
<organism evidence="3 4">
    <name type="scientific">Naegleria fowleri</name>
    <name type="common">Brain eating amoeba</name>
    <dbReference type="NCBI Taxonomy" id="5763"/>
    <lineage>
        <taxon>Eukaryota</taxon>
        <taxon>Discoba</taxon>
        <taxon>Heterolobosea</taxon>
        <taxon>Tetramitia</taxon>
        <taxon>Eutetramitia</taxon>
        <taxon>Vahlkampfiidae</taxon>
        <taxon>Naegleria</taxon>
    </lineage>
</organism>
<sequence length="131" mass="14960">MSMWWFASFYLAVSSLVALVLLFVPIPTFARTKIMRVLDKAKVGLFALVVLFIVLAVMEFRIMSAQHTLAQDLKLGVKQKFLHQVKEFRAQRNFYMCSSGAVLSLILVGLNTMHKKIHDLQDKLELSTKTK</sequence>
<gene>
    <name evidence="3" type="ORF">FDP41_010988</name>
</gene>
<feature type="transmembrane region" description="Helical" evidence="1">
    <location>
        <begin position="6"/>
        <end position="24"/>
    </location>
</feature>
<evidence type="ECO:0000259" key="2">
    <source>
        <dbReference type="Pfam" id="PF05529"/>
    </source>
</evidence>
<dbReference type="InterPro" id="IPR040463">
    <property type="entry name" value="BAP29/BAP31_N"/>
</dbReference>
<keyword evidence="1" id="KW-1133">Transmembrane helix</keyword>
<dbReference type="VEuPathDB" id="AmoebaDB:NfTy_016200"/>
<dbReference type="OrthoDB" id="10348237at2759"/>
<reference evidence="3 4" key="1">
    <citation type="journal article" date="2019" name="Sci. Rep.">
        <title>Nanopore sequencing improves the draft genome of the human pathogenic amoeba Naegleria fowleri.</title>
        <authorList>
            <person name="Liechti N."/>
            <person name="Schurch N."/>
            <person name="Bruggmann R."/>
            <person name="Wittwer M."/>
        </authorList>
    </citation>
    <scope>NUCLEOTIDE SEQUENCE [LARGE SCALE GENOMIC DNA]</scope>
    <source>
        <strain evidence="3 4">ATCC 30894</strain>
    </source>
</reference>
<dbReference type="Proteomes" id="UP000444721">
    <property type="component" value="Unassembled WGS sequence"/>
</dbReference>
<name>A0A6A5CBI2_NAEFO</name>
<comment type="caution">
    <text evidence="3">The sequence shown here is derived from an EMBL/GenBank/DDBJ whole genome shotgun (WGS) entry which is preliminary data.</text>
</comment>
<dbReference type="VEuPathDB" id="AmoebaDB:FDP41_010988"/>
<proteinExistence type="predicted"/>
<dbReference type="EMBL" id="VFQX01000007">
    <property type="protein sequence ID" value="KAF0983010.1"/>
    <property type="molecule type" value="Genomic_DNA"/>
</dbReference>
<evidence type="ECO:0000313" key="4">
    <source>
        <dbReference type="Proteomes" id="UP000444721"/>
    </source>
</evidence>
<feature type="domain" description="BAP29/BAP31 transmembrane" evidence="2">
    <location>
        <begin position="1"/>
        <end position="125"/>
    </location>
</feature>
<accession>A0A6A5CBI2</accession>
<dbReference type="GeneID" id="68118203"/>
<keyword evidence="4" id="KW-1185">Reference proteome</keyword>
<dbReference type="VEuPathDB" id="AmoebaDB:NF0090820"/>
<protein>
    <recommendedName>
        <fullName evidence="2">BAP29/BAP31 transmembrane domain-containing protein</fullName>
    </recommendedName>
</protein>
<dbReference type="RefSeq" id="XP_044567723.1">
    <property type="nucleotide sequence ID" value="XM_044701346.1"/>
</dbReference>
<dbReference type="AlphaFoldDB" id="A0A6A5CBI2"/>
<feature type="transmembrane region" description="Helical" evidence="1">
    <location>
        <begin position="45"/>
        <end position="63"/>
    </location>
</feature>
<dbReference type="OMA" id="AQRNFYM"/>
<dbReference type="Pfam" id="PF05529">
    <property type="entry name" value="Bap31"/>
    <property type="match status" value="1"/>
</dbReference>